<dbReference type="STRING" id="1227497.C491_07621"/>
<dbReference type="AlphaFoldDB" id="L9XC31"/>
<dbReference type="SMART" id="SM00564">
    <property type="entry name" value="PQQ"/>
    <property type="match status" value="5"/>
</dbReference>
<dbReference type="EMBL" id="AOIB01000016">
    <property type="protein sequence ID" value="ELY59192.1"/>
    <property type="molecule type" value="Genomic_DNA"/>
</dbReference>
<evidence type="ECO:0000313" key="4">
    <source>
        <dbReference type="Proteomes" id="UP000011688"/>
    </source>
</evidence>
<accession>L9XC31</accession>
<dbReference type="InterPro" id="IPR002372">
    <property type="entry name" value="PQQ_rpt_dom"/>
</dbReference>
<dbReference type="RefSeq" id="WP_005554967.1">
    <property type="nucleotide sequence ID" value="NZ_AOIB01000016.1"/>
</dbReference>
<feature type="domain" description="Pyrrolo-quinoline quinone repeat" evidence="2">
    <location>
        <begin position="153"/>
        <end position="251"/>
    </location>
</feature>
<dbReference type="InterPro" id="IPR018391">
    <property type="entry name" value="PQQ_b-propeller_rpt"/>
</dbReference>
<dbReference type="eggNOG" id="arCOG02482">
    <property type="taxonomic scope" value="Archaea"/>
</dbReference>
<evidence type="ECO:0000259" key="2">
    <source>
        <dbReference type="Pfam" id="PF13360"/>
    </source>
</evidence>
<comment type="caution">
    <text evidence="3">The sequence shown here is derived from an EMBL/GenBank/DDBJ whole genome shotgun (WGS) entry which is preliminary data.</text>
</comment>
<dbReference type="InterPro" id="IPR011047">
    <property type="entry name" value="Quinoprotein_ADH-like_sf"/>
</dbReference>
<protein>
    <submittedName>
        <fullName evidence="3">Quinohemoprotein alcohol dehydrogenase</fullName>
    </submittedName>
</protein>
<organism evidence="3 4">
    <name type="scientific">Natronococcus amylolyticus DSM 10524</name>
    <dbReference type="NCBI Taxonomy" id="1227497"/>
    <lineage>
        <taxon>Archaea</taxon>
        <taxon>Methanobacteriati</taxon>
        <taxon>Methanobacteriota</taxon>
        <taxon>Stenosarchaea group</taxon>
        <taxon>Halobacteria</taxon>
        <taxon>Halobacteriales</taxon>
        <taxon>Natrialbaceae</taxon>
        <taxon>Natronococcus</taxon>
    </lineage>
</organism>
<dbReference type="SUPFAM" id="SSF50998">
    <property type="entry name" value="Quinoprotein alcohol dehydrogenase-like"/>
    <property type="match status" value="2"/>
</dbReference>
<evidence type="ECO:0000313" key="3">
    <source>
        <dbReference type="EMBL" id="ELY59192.1"/>
    </source>
</evidence>
<dbReference type="Proteomes" id="UP000011688">
    <property type="component" value="Unassembled WGS sequence"/>
</dbReference>
<name>L9XC31_9EURY</name>
<evidence type="ECO:0000256" key="1">
    <source>
        <dbReference type="SAM" id="MobiDB-lite"/>
    </source>
</evidence>
<feature type="region of interest" description="Disordered" evidence="1">
    <location>
        <begin position="49"/>
        <end position="75"/>
    </location>
</feature>
<feature type="domain" description="Pyrrolo-quinoline quinone repeat" evidence="2">
    <location>
        <begin position="271"/>
        <end position="402"/>
    </location>
</feature>
<gene>
    <name evidence="3" type="ORF">C491_07621</name>
</gene>
<dbReference type="InterPro" id="IPR015943">
    <property type="entry name" value="WD40/YVTN_repeat-like_dom_sf"/>
</dbReference>
<dbReference type="PANTHER" id="PTHR34512:SF30">
    <property type="entry name" value="OUTER MEMBRANE PROTEIN ASSEMBLY FACTOR BAMB"/>
    <property type="match status" value="1"/>
</dbReference>
<keyword evidence="4" id="KW-1185">Reference proteome</keyword>
<dbReference type="PANTHER" id="PTHR34512">
    <property type="entry name" value="CELL SURFACE PROTEIN"/>
    <property type="match status" value="1"/>
</dbReference>
<dbReference type="Gene3D" id="2.130.10.10">
    <property type="entry name" value="YVTN repeat-like/Quinoprotein amine dehydrogenase"/>
    <property type="match status" value="2"/>
</dbReference>
<dbReference type="Pfam" id="PF13360">
    <property type="entry name" value="PQQ_2"/>
    <property type="match status" value="2"/>
</dbReference>
<proteinExistence type="predicted"/>
<reference evidence="3 4" key="1">
    <citation type="journal article" date="2014" name="PLoS Genet.">
        <title>Phylogenetically driven sequencing of extremely halophilic archaea reveals strategies for static and dynamic osmo-response.</title>
        <authorList>
            <person name="Becker E.A."/>
            <person name="Seitzer P.M."/>
            <person name="Tritt A."/>
            <person name="Larsen D."/>
            <person name="Krusor M."/>
            <person name="Yao A.I."/>
            <person name="Wu D."/>
            <person name="Madern D."/>
            <person name="Eisen J.A."/>
            <person name="Darling A.E."/>
            <person name="Facciotti M.T."/>
        </authorList>
    </citation>
    <scope>NUCLEOTIDE SEQUENCE [LARGE SCALE GENOMIC DNA]</scope>
    <source>
        <strain evidence="3 4">DSM 10524</strain>
    </source>
</reference>
<sequence length="428" mass="45488">MFSTDHGRTLTRRQLLAVCGSCLGVGALGGYAYGSGYVRGDDCNPTPLDTSPTDWPLPGYDGGNTRAVPSGRAPASGLSERWRIRLQNPEQPLAINGSVFVAPETPSAEFVRSYELSTGEEQWAKPVSPSGYSLPLLAGGDSLFLGQDRASGETVSRALATADGSERWTSGVASGHVVPVFGAGLLVFRDSPALIAIDARTGEECWRESVASNLRSGAIHAGETVVVDTGTDGKIIALDARTGEQQWKFDVSDYFHPDEDDIVDARYGRIVAGTDRLFFRTYGGMSIALDAVTGETDWVTPETPPEMPAEGGRNYIPPGLEPIAFSSDVLVVVESDGTDRSDSLHALDPTTGSERWSFEPEAEEDVHIRSAAVAGETVFLPVLDELQLLDLSSGSVLETHDLDGYARSISLAEGACLVATTEGIVAFE</sequence>